<evidence type="ECO:0000256" key="1">
    <source>
        <dbReference type="ARBA" id="ARBA00022448"/>
    </source>
</evidence>
<keyword evidence="3" id="KW-0446">Lipid-binding</keyword>
<evidence type="ECO:0000256" key="3">
    <source>
        <dbReference type="ARBA" id="ARBA00023121"/>
    </source>
</evidence>
<dbReference type="InterPro" id="IPR000799">
    <property type="entry name" value="StAR-like"/>
</dbReference>
<keyword evidence="1" id="KW-0813">Transport</keyword>
<dbReference type="GO" id="GO:0008289">
    <property type="term" value="F:lipid binding"/>
    <property type="evidence" value="ECO:0007669"/>
    <property type="project" value="UniProtKB-KW"/>
</dbReference>
<comment type="function">
    <text evidence="4">May be involved in the intracellular transport of sterols or other lipids. May bind cholesterol or other sterols.</text>
</comment>
<organism evidence="6 7">
    <name type="scientific">Patella caerulea</name>
    <name type="common">Rayed Mediterranean limpet</name>
    <dbReference type="NCBI Taxonomy" id="87958"/>
    <lineage>
        <taxon>Eukaryota</taxon>
        <taxon>Metazoa</taxon>
        <taxon>Spiralia</taxon>
        <taxon>Lophotrochozoa</taxon>
        <taxon>Mollusca</taxon>
        <taxon>Gastropoda</taxon>
        <taxon>Patellogastropoda</taxon>
        <taxon>Patelloidea</taxon>
        <taxon>Patellidae</taxon>
        <taxon>Patella</taxon>
    </lineage>
</organism>
<reference evidence="6 7" key="1">
    <citation type="submission" date="2024-01" db="EMBL/GenBank/DDBJ databases">
        <title>The genome of the rayed Mediterranean limpet Patella caerulea (Linnaeus, 1758).</title>
        <authorList>
            <person name="Anh-Thu Weber A."/>
            <person name="Halstead-Nussloch G."/>
        </authorList>
    </citation>
    <scope>NUCLEOTIDE SEQUENCE [LARGE SCALE GENOMIC DNA]</scope>
    <source>
        <strain evidence="6">AATW-2023a</strain>
        <tissue evidence="6">Whole specimen</tissue>
    </source>
</reference>
<dbReference type="InterPro" id="IPR023393">
    <property type="entry name" value="START-like_dom_sf"/>
</dbReference>
<dbReference type="PANTHER" id="PTHR46374">
    <property type="entry name" value="PROTEIN CBG07384"/>
    <property type="match status" value="1"/>
</dbReference>
<dbReference type="EMBL" id="JAZGQO010000008">
    <property type="protein sequence ID" value="KAK6178785.1"/>
    <property type="molecule type" value="Genomic_DNA"/>
</dbReference>
<dbReference type="PRINTS" id="PR00978">
    <property type="entry name" value="STARPROTEIN"/>
</dbReference>
<evidence type="ECO:0000259" key="5">
    <source>
        <dbReference type="PROSITE" id="PS50848"/>
    </source>
</evidence>
<dbReference type="InterPro" id="IPR043556">
    <property type="entry name" value="StARD5/6"/>
</dbReference>
<dbReference type="AlphaFoldDB" id="A0AAN8PXM5"/>
<dbReference type="PROSITE" id="PS50848">
    <property type="entry name" value="START"/>
    <property type="match status" value="1"/>
</dbReference>
<dbReference type="SUPFAM" id="SSF55961">
    <property type="entry name" value="Bet v1-like"/>
    <property type="match status" value="1"/>
</dbReference>
<dbReference type="GO" id="GO:0006869">
    <property type="term" value="P:lipid transport"/>
    <property type="evidence" value="ECO:0007669"/>
    <property type="project" value="UniProtKB-KW"/>
</dbReference>
<dbReference type="Proteomes" id="UP001347796">
    <property type="component" value="Unassembled WGS sequence"/>
</dbReference>
<proteinExistence type="predicted"/>
<accession>A0AAN8PXM5</accession>
<evidence type="ECO:0000256" key="2">
    <source>
        <dbReference type="ARBA" id="ARBA00023055"/>
    </source>
</evidence>
<keyword evidence="2" id="KW-0445">Lipid transport</keyword>
<dbReference type="InterPro" id="IPR002913">
    <property type="entry name" value="START_lipid-bd_dom"/>
</dbReference>
<keyword evidence="7" id="KW-1185">Reference proteome</keyword>
<comment type="caution">
    <text evidence="6">The sequence shown here is derived from an EMBL/GenBank/DDBJ whole genome shotgun (WGS) entry which is preliminary data.</text>
</comment>
<name>A0AAN8PXM5_PATCE</name>
<dbReference type="Gene3D" id="3.30.530.20">
    <property type="match status" value="1"/>
</dbReference>
<sequence>MLFTCEKLSKYLVGTWKDILIEFKHSKEFGGNLYRGTSEFSAPPETVFQYVDPLPGDAPRLKWDKGLKKIEILKQISDDIRINRTCTDSACMGMISPRDFVDVVLTKKTEDGISTNGVSVNYAECPADKKFVRGWNHHCGLICLSMPDKPGHTKLVSLIQPDIRGMLPRALVDSAIPGSMTEFFTNLRQCLKDDGKLQ</sequence>
<dbReference type="Pfam" id="PF01852">
    <property type="entry name" value="START"/>
    <property type="match status" value="1"/>
</dbReference>
<evidence type="ECO:0000256" key="4">
    <source>
        <dbReference type="ARBA" id="ARBA00024750"/>
    </source>
</evidence>
<evidence type="ECO:0000313" key="7">
    <source>
        <dbReference type="Proteomes" id="UP001347796"/>
    </source>
</evidence>
<protein>
    <recommendedName>
        <fullName evidence="5">START domain-containing protein</fullName>
    </recommendedName>
</protein>
<gene>
    <name evidence="6" type="ORF">SNE40_011293</name>
</gene>
<evidence type="ECO:0000313" key="6">
    <source>
        <dbReference type="EMBL" id="KAK6178785.1"/>
    </source>
</evidence>
<dbReference type="PANTHER" id="PTHR46374:SF2">
    <property type="entry name" value="STAR-RELATED LIPID TRANSFER PROTEIN 6"/>
    <property type="match status" value="1"/>
</dbReference>
<feature type="domain" description="START" evidence="5">
    <location>
        <begin position="16"/>
        <end position="196"/>
    </location>
</feature>